<dbReference type="AlphaFoldDB" id="A0A6J7PB20"/>
<gene>
    <name evidence="1" type="ORF">UFOPK4057_00282</name>
</gene>
<proteinExistence type="predicted"/>
<evidence type="ECO:0000313" key="1">
    <source>
        <dbReference type="EMBL" id="CAB5000599.1"/>
    </source>
</evidence>
<dbReference type="EMBL" id="CAFBPC010000043">
    <property type="protein sequence ID" value="CAB5000599.1"/>
    <property type="molecule type" value="Genomic_DNA"/>
</dbReference>
<organism evidence="1">
    <name type="scientific">freshwater metagenome</name>
    <dbReference type="NCBI Taxonomy" id="449393"/>
    <lineage>
        <taxon>unclassified sequences</taxon>
        <taxon>metagenomes</taxon>
        <taxon>ecological metagenomes</taxon>
    </lineage>
</organism>
<reference evidence="1" key="1">
    <citation type="submission" date="2020-05" db="EMBL/GenBank/DDBJ databases">
        <authorList>
            <person name="Chiriac C."/>
            <person name="Salcher M."/>
            <person name="Ghai R."/>
            <person name="Kavagutti S V."/>
        </authorList>
    </citation>
    <scope>NUCLEOTIDE SEQUENCE</scope>
</reference>
<sequence length="153" mass="16011">MLPERSNMICTALRRRTDVLSCSTRMFTSNVPIDGSSASATHFAFAIAAGIVQCKMMSPVRPKSLIATLVGVICAVGTVSQIKSFAGSENEIVTVARSGERPVRRGGVMADSSGTPAGVYRSLIIVGNRSEALVPSMAARSCMSRTTEIASPG</sequence>
<protein>
    <submittedName>
        <fullName evidence="1">Unannotated protein</fullName>
    </submittedName>
</protein>
<accession>A0A6J7PB20</accession>
<name>A0A6J7PB20_9ZZZZ</name>